<reference evidence="3" key="1">
    <citation type="journal article" date="2018" name="Genome Biol.">
        <title>SKESA: strategic k-mer extension for scrupulous assemblies.</title>
        <authorList>
            <person name="Souvorov A."/>
            <person name="Agarwala R."/>
            <person name="Lipman D.J."/>
        </authorList>
    </citation>
    <scope>NUCLEOTIDE SEQUENCE</scope>
    <source>
        <strain evidence="3">AUSMDU00005748</strain>
    </source>
</reference>
<gene>
    <name evidence="3" type="ORF">F6W21_26900</name>
    <name evidence="4" type="ORF">J7S78_06195</name>
    <name evidence="2" type="ORF">RYF40_000137</name>
</gene>
<sequence length="176" mass="19820">MQRIVKAVPLLCFLLLGCDPAEKEAPRGSGKTSYVAANLLGYNHMAGTNINWFSVNGYRGHAGGFTCCISLPEKWRPNMQVAVEWEVDPDPFPKDIPRFSDPKYDEYIEKHRANYRHYKAVATIPEYEDSCGLQVHFLPCQQIKVTATCHGPTHPDHPIKEPFDLPEPAQCPPETP</sequence>
<dbReference type="Proteomes" id="UP000868497">
    <property type="component" value="Unassembled WGS sequence"/>
</dbReference>
<dbReference type="AlphaFoldDB" id="A0AAD3YSZ5"/>
<dbReference type="RefSeq" id="WP_142472857.1">
    <property type="nucleotide sequence ID" value="NZ_CABGXC010000001.1"/>
</dbReference>
<dbReference type="EMBL" id="ABNOCX020000001">
    <property type="protein sequence ID" value="EML7079743.1"/>
    <property type="molecule type" value="Genomic_DNA"/>
</dbReference>
<dbReference type="InterPro" id="IPR021733">
    <property type="entry name" value="DUF3304"/>
</dbReference>
<dbReference type="Pfam" id="PF11745">
    <property type="entry name" value="DUF3304"/>
    <property type="match status" value="1"/>
</dbReference>
<evidence type="ECO:0000313" key="5">
    <source>
        <dbReference type="Proteomes" id="UP000673434"/>
    </source>
</evidence>
<evidence type="ECO:0000256" key="1">
    <source>
        <dbReference type="SAM" id="MobiDB-lite"/>
    </source>
</evidence>
<proteinExistence type="predicted"/>
<comment type="caution">
    <text evidence="3">The sequence shown here is derived from an EMBL/GenBank/DDBJ whole genome shotgun (WGS) entry which is preliminary data.</text>
</comment>
<reference evidence="4 5" key="3">
    <citation type="submission" date="2021-03" db="EMBL/GenBank/DDBJ databases">
        <authorList>
            <person name="Stanton E."/>
        </authorList>
    </citation>
    <scope>NUCLEOTIDE SEQUENCE [LARGE SCALE GENOMIC DNA]</scope>
    <source>
        <strain evidence="4 5">2020EL-00037</strain>
    </source>
</reference>
<reference evidence="2" key="4">
    <citation type="submission" date="2024-02" db="EMBL/GenBank/DDBJ databases">
        <authorList>
            <consortium name="Clinical and Environmental Microbiology Branch: Whole genome sequencing antimicrobial resistance pathogens in the healthcare setting"/>
        </authorList>
    </citation>
    <scope>NUCLEOTIDE SEQUENCE</scope>
    <source>
        <strain evidence="2">2023BB-00086</strain>
    </source>
</reference>
<evidence type="ECO:0000313" key="2">
    <source>
        <dbReference type="EMBL" id="EML7079743.1"/>
    </source>
</evidence>
<dbReference type="EMBL" id="DACXIC010000057">
    <property type="protein sequence ID" value="HAU4359958.1"/>
    <property type="molecule type" value="Genomic_DNA"/>
</dbReference>
<dbReference type="PROSITE" id="PS51257">
    <property type="entry name" value="PROKAR_LIPOPROTEIN"/>
    <property type="match status" value="1"/>
</dbReference>
<protein>
    <submittedName>
        <fullName evidence="3">DUF3304 domain-containing protein</fullName>
    </submittedName>
</protein>
<feature type="region of interest" description="Disordered" evidence="1">
    <location>
        <begin position="155"/>
        <end position="176"/>
    </location>
</feature>
<accession>A0AAD3YSZ5</accession>
<evidence type="ECO:0000313" key="4">
    <source>
        <dbReference type="EMBL" id="MBQ0599382.1"/>
    </source>
</evidence>
<organism evidence="3 6">
    <name type="scientific">Klebsiella oxytoca</name>
    <dbReference type="NCBI Taxonomy" id="571"/>
    <lineage>
        <taxon>Bacteria</taxon>
        <taxon>Pseudomonadati</taxon>
        <taxon>Pseudomonadota</taxon>
        <taxon>Gammaproteobacteria</taxon>
        <taxon>Enterobacterales</taxon>
        <taxon>Enterobacteriaceae</taxon>
        <taxon>Klebsiella/Raoultella group</taxon>
        <taxon>Klebsiella</taxon>
    </lineage>
</organism>
<reference evidence="3" key="2">
    <citation type="submission" date="2019-09" db="EMBL/GenBank/DDBJ databases">
        <authorList>
            <consortium name="NCBI Pathogen Detection Project"/>
        </authorList>
    </citation>
    <scope>NUCLEOTIDE SEQUENCE</scope>
    <source>
        <strain evidence="3">AUSMDU00005748</strain>
    </source>
</reference>
<keyword evidence="5" id="KW-1185">Reference proteome</keyword>
<evidence type="ECO:0000313" key="6">
    <source>
        <dbReference type="Proteomes" id="UP000868497"/>
    </source>
</evidence>
<name>A0AAD3YSZ5_KLEOX</name>
<dbReference type="EMBL" id="JAGKON010000005">
    <property type="protein sequence ID" value="MBQ0599382.1"/>
    <property type="molecule type" value="Genomic_DNA"/>
</dbReference>
<dbReference type="Proteomes" id="UP000673434">
    <property type="component" value="Unassembled WGS sequence"/>
</dbReference>
<evidence type="ECO:0000313" key="3">
    <source>
        <dbReference type="EMBL" id="HAU4359958.1"/>
    </source>
</evidence>